<feature type="domain" description="Lin1244/Lin1753-like N-terminal" evidence="4">
    <location>
        <begin position="11"/>
        <end position="97"/>
    </location>
</feature>
<dbReference type="Pfam" id="PF07261">
    <property type="entry name" value="DnaB_2"/>
    <property type="match status" value="1"/>
</dbReference>
<organism evidence="5 6">
    <name type="scientific">Enterococcus caccae ATCC BAA-1240</name>
    <dbReference type="NCBI Taxonomy" id="1158612"/>
    <lineage>
        <taxon>Bacteria</taxon>
        <taxon>Bacillati</taxon>
        <taxon>Bacillota</taxon>
        <taxon>Bacilli</taxon>
        <taxon>Lactobacillales</taxon>
        <taxon>Enterococcaceae</taxon>
        <taxon>Enterococcus</taxon>
    </lineage>
</organism>
<evidence type="ECO:0000259" key="4">
    <source>
        <dbReference type="Pfam" id="PF14297"/>
    </source>
</evidence>
<dbReference type="AlphaFoldDB" id="R3TVZ7"/>
<dbReference type="InterPro" id="IPR025400">
    <property type="entry name" value="Lin1244/Lin1753-like_N"/>
</dbReference>
<sequence length="286" mass="33073">MARKKKQTVDYFPHMANSGKTLFILENSFGNDGYAFWFKLLELIASTDGHVIDVGNSAEWRFLLAKTRVNEETANNILNMLAELDAIDLELWKEKVIWATNFMENVGDVYLRRKVAKPRKPDLKNKCQHNSYSPAIIEAETEHNKQDVDINQQSKVKESKVNKSKVKESSNKDDSDDLKTIFRFYESNGFGTLGQKTMQDFEYWIKDFIEIGATEGNAIKIILAAISEAVDYNKRSYAYINRILQDWEQKRYLTIDDVKAGQKKIQADKNNQQPETNTDYDDLDWG</sequence>
<protein>
    <submittedName>
        <fullName evidence="5">DnaD domain-containing protein</fullName>
    </submittedName>
</protein>
<reference evidence="5 6" key="1">
    <citation type="submission" date="2013-02" db="EMBL/GenBank/DDBJ databases">
        <title>The Genome Sequence of Enterococcus caccae BAA-1240.</title>
        <authorList>
            <consortium name="The Broad Institute Genome Sequencing Platform"/>
            <consortium name="The Broad Institute Genome Sequencing Center for Infectious Disease"/>
            <person name="Earl A.M."/>
            <person name="Gilmore M.S."/>
            <person name="Lebreton F."/>
            <person name="Walker B."/>
            <person name="Young S.K."/>
            <person name="Zeng Q."/>
            <person name="Gargeya S."/>
            <person name="Fitzgerald M."/>
            <person name="Haas B."/>
            <person name="Abouelleil A."/>
            <person name="Alvarado L."/>
            <person name="Arachchi H.M."/>
            <person name="Berlin A.M."/>
            <person name="Chapman S.B."/>
            <person name="Dewar J."/>
            <person name="Goldberg J."/>
            <person name="Griggs A."/>
            <person name="Gujja S."/>
            <person name="Hansen M."/>
            <person name="Howarth C."/>
            <person name="Imamovic A."/>
            <person name="Larimer J."/>
            <person name="McCowan C."/>
            <person name="Murphy C."/>
            <person name="Neiman D."/>
            <person name="Pearson M."/>
            <person name="Priest M."/>
            <person name="Roberts A."/>
            <person name="Saif S."/>
            <person name="Shea T."/>
            <person name="Sisk P."/>
            <person name="Sykes S."/>
            <person name="Wortman J."/>
            <person name="Nusbaum C."/>
            <person name="Birren B."/>
        </authorList>
    </citation>
    <scope>NUCLEOTIDE SEQUENCE [LARGE SCALE GENOMIC DNA]</scope>
    <source>
        <strain evidence="5 6">ATCC BAA-1240</strain>
    </source>
</reference>
<evidence type="ECO:0000256" key="1">
    <source>
        <dbReference type="ARBA" id="ARBA00093462"/>
    </source>
</evidence>
<comment type="caution">
    <text evidence="5">The sequence shown here is derived from an EMBL/GenBank/DDBJ whole genome shotgun (WGS) entry which is preliminary data.</text>
</comment>
<dbReference type="Proteomes" id="UP000013840">
    <property type="component" value="Unassembled WGS sequence"/>
</dbReference>
<dbReference type="Pfam" id="PF14297">
    <property type="entry name" value="Lin1244_N"/>
    <property type="match status" value="1"/>
</dbReference>
<evidence type="ECO:0000313" key="6">
    <source>
        <dbReference type="Proteomes" id="UP000013840"/>
    </source>
</evidence>
<accession>R3TVZ7</accession>
<dbReference type="OrthoDB" id="1047417at2"/>
<dbReference type="PANTHER" id="PTHR37293">
    <property type="entry name" value="PHAGE REPLICATION PROTEIN-RELATED"/>
    <property type="match status" value="1"/>
</dbReference>
<dbReference type="PANTHER" id="PTHR37293:SF5">
    <property type="entry name" value="DNA REPLICATION PROTEIN"/>
    <property type="match status" value="1"/>
</dbReference>
<gene>
    <name evidence="5" type="ORF">UC7_01576</name>
</gene>
<feature type="region of interest" description="Disordered" evidence="2">
    <location>
        <begin position="143"/>
        <end position="174"/>
    </location>
</feature>
<dbReference type="STRING" id="317735.RU98_GL002199"/>
<dbReference type="InterPro" id="IPR034829">
    <property type="entry name" value="DnaD-like_sf"/>
</dbReference>
<feature type="compositionally biased region" description="Polar residues" evidence="2">
    <location>
        <begin position="268"/>
        <end position="277"/>
    </location>
</feature>
<keyword evidence="6" id="KW-1185">Reference proteome</keyword>
<dbReference type="PATRIC" id="fig|1158612.3.peg.1563"/>
<dbReference type="NCBIfam" id="TIGR01446">
    <property type="entry name" value="DnaD_dom"/>
    <property type="match status" value="1"/>
</dbReference>
<comment type="similarity">
    <text evidence="1">Belongs to the DnaB/DnaD family.</text>
</comment>
<feature type="domain" description="DnaB/C C-terminal" evidence="3">
    <location>
        <begin position="182"/>
        <end position="260"/>
    </location>
</feature>
<dbReference type="eggNOG" id="COG3935">
    <property type="taxonomic scope" value="Bacteria"/>
</dbReference>
<dbReference type="RefSeq" id="WP_010771703.1">
    <property type="nucleotide sequence ID" value="NZ_KB946333.1"/>
</dbReference>
<evidence type="ECO:0000256" key="2">
    <source>
        <dbReference type="SAM" id="MobiDB-lite"/>
    </source>
</evidence>
<name>R3TVZ7_9ENTE</name>
<dbReference type="InterPro" id="IPR053162">
    <property type="entry name" value="DnaD"/>
</dbReference>
<proteinExistence type="inferred from homology"/>
<evidence type="ECO:0000313" key="5">
    <source>
        <dbReference type="EMBL" id="EOL45779.1"/>
    </source>
</evidence>
<dbReference type="EMBL" id="AJAU01000017">
    <property type="protein sequence ID" value="EOL45779.1"/>
    <property type="molecule type" value="Genomic_DNA"/>
</dbReference>
<dbReference type="Gene3D" id="1.10.10.630">
    <property type="entry name" value="DnaD domain-like"/>
    <property type="match status" value="1"/>
</dbReference>
<feature type="compositionally biased region" description="Basic and acidic residues" evidence="2">
    <location>
        <begin position="155"/>
        <end position="174"/>
    </location>
</feature>
<evidence type="ECO:0000259" key="3">
    <source>
        <dbReference type="Pfam" id="PF07261"/>
    </source>
</evidence>
<dbReference type="SUPFAM" id="SSF158499">
    <property type="entry name" value="DnaD domain-like"/>
    <property type="match status" value="1"/>
</dbReference>
<feature type="region of interest" description="Disordered" evidence="2">
    <location>
        <begin position="264"/>
        <end position="286"/>
    </location>
</feature>
<dbReference type="InterPro" id="IPR006343">
    <property type="entry name" value="DnaB/C_C"/>
</dbReference>